<dbReference type="AlphaFoldDB" id="A0A7C3PJ01"/>
<reference evidence="2" key="1">
    <citation type="journal article" date="2020" name="mSystems">
        <title>Genome- and Community-Level Interaction Insights into Carbon Utilization and Element Cycling Functions of Hydrothermarchaeota in Hydrothermal Sediment.</title>
        <authorList>
            <person name="Zhou Z."/>
            <person name="Liu Y."/>
            <person name="Xu W."/>
            <person name="Pan J."/>
            <person name="Luo Z.H."/>
            <person name="Li M."/>
        </authorList>
    </citation>
    <scope>NUCLEOTIDE SEQUENCE [LARGE SCALE GENOMIC DNA]</scope>
    <source>
        <strain evidence="2">SpSt-418</strain>
    </source>
</reference>
<name>A0A7C3PJ01_9CYAN</name>
<dbReference type="Gene3D" id="1.20.1110.10">
    <property type="entry name" value="Calcium-transporting ATPase, transmembrane domain"/>
    <property type="match status" value="1"/>
</dbReference>
<feature type="transmembrane region" description="Helical" evidence="1">
    <location>
        <begin position="24"/>
        <end position="48"/>
    </location>
</feature>
<dbReference type="SUPFAM" id="SSF81665">
    <property type="entry name" value="Calcium ATPase, transmembrane domain M"/>
    <property type="match status" value="1"/>
</dbReference>
<keyword evidence="1" id="KW-1133">Transmembrane helix</keyword>
<keyword evidence="1" id="KW-0812">Transmembrane</keyword>
<sequence>MAFPHRTKGSGLSSLSLSPVFKDAVALAVSAIPAGLPAILTVTLAIGVSQMAKHHAIINDDERSQSSHPWFWRVFALLRSP</sequence>
<evidence type="ECO:0000313" key="2">
    <source>
        <dbReference type="EMBL" id="HFN01594.1"/>
    </source>
</evidence>
<accession>A0A7C3PJ01</accession>
<protein>
    <submittedName>
        <fullName evidence="2">Uncharacterized protein</fullName>
    </submittedName>
</protein>
<gene>
    <name evidence="2" type="ORF">ENR64_28405</name>
</gene>
<proteinExistence type="predicted"/>
<keyword evidence="1" id="KW-0472">Membrane</keyword>
<organism evidence="2">
    <name type="scientific">Oscillatoriales cyanobacterium SpSt-418</name>
    <dbReference type="NCBI Taxonomy" id="2282169"/>
    <lineage>
        <taxon>Bacteria</taxon>
        <taxon>Bacillati</taxon>
        <taxon>Cyanobacteriota</taxon>
        <taxon>Cyanophyceae</taxon>
        <taxon>Oscillatoriophycideae</taxon>
        <taxon>Oscillatoriales</taxon>
    </lineage>
</organism>
<dbReference type="InterPro" id="IPR023298">
    <property type="entry name" value="ATPase_P-typ_TM_dom_sf"/>
</dbReference>
<evidence type="ECO:0000256" key="1">
    <source>
        <dbReference type="SAM" id="Phobius"/>
    </source>
</evidence>
<comment type="caution">
    <text evidence="2">The sequence shown here is derived from an EMBL/GenBank/DDBJ whole genome shotgun (WGS) entry which is preliminary data.</text>
</comment>
<dbReference type="EMBL" id="DSRU01000425">
    <property type="protein sequence ID" value="HFN01594.1"/>
    <property type="molecule type" value="Genomic_DNA"/>
</dbReference>